<dbReference type="AlphaFoldDB" id="M5S403"/>
<reference evidence="2 3" key="1">
    <citation type="journal article" date="2013" name="Mar. Genomics">
        <title>Expression of sulfatases in Rhodopirellula baltica and the diversity of sulfatases in the genus Rhodopirellula.</title>
        <authorList>
            <person name="Wegner C.E."/>
            <person name="Richter-Heitmann T."/>
            <person name="Klindworth A."/>
            <person name="Klockow C."/>
            <person name="Richter M."/>
            <person name="Achstetter T."/>
            <person name="Glockner F.O."/>
            <person name="Harder J."/>
        </authorList>
    </citation>
    <scope>NUCLEOTIDE SEQUENCE [LARGE SCALE GENOMIC DNA]</scope>
    <source>
        <strain evidence="2 3">SH398</strain>
    </source>
</reference>
<dbReference type="RefSeq" id="WP_008667707.1">
    <property type="nucleotide sequence ID" value="NZ_ANOF01000099.1"/>
</dbReference>
<organism evidence="2 3">
    <name type="scientific">Rhodopirellula europaea SH398</name>
    <dbReference type="NCBI Taxonomy" id="1263868"/>
    <lineage>
        <taxon>Bacteria</taxon>
        <taxon>Pseudomonadati</taxon>
        <taxon>Planctomycetota</taxon>
        <taxon>Planctomycetia</taxon>
        <taxon>Pirellulales</taxon>
        <taxon>Pirellulaceae</taxon>
        <taxon>Rhodopirellula</taxon>
    </lineage>
</organism>
<feature type="transmembrane region" description="Helical" evidence="1">
    <location>
        <begin position="21"/>
        <end position="43"/>
    </location>
</feature>
<dbReference type="EMBL" id="ANOF01000099">
    <property type="protein sequence ID" value="EMI26206.1"/>
    <property type="molecule type" value="Genomic_DNA"/>
</dbReference>
<evidence type="ECO:0000313" key="3">
    <source>
        <dbReference type="Proteomes" id="UP000011996"/>
    </source>
</evidence>
<accession>M5S403</accession>
<keyword evidence="1" id="KW-0472">Membrane</keyword>
<comment type="caution">
    <text evidence="2">The sequence shown here is derived from an EMBL/GenBank/DDBJ whole genome shotgun (WGS) entry which is preliminary data.</text>
</comment>
<keyword evidence="1" id="KW-0812">Transmembrane</keyword>
<keyword evidence="1" id="KW-1133">Transmembrane helix</keyword>
<dbReference type="PATRIC" id="fig|1263868.3.peg.3508"/>
<proteinExistence type="predicted"/>
<sequence length="86" mass="9083">MLTASSEHKPTEANGRAGSSHWCLVFVGAGLRGIPAAIVIMVASQFVTWFRLPLLTTCYIGFGVMVVYALLGGLADLLPSGSEDLE</sequence>
<name>M5S403_9BACT</name>
<evidence type="ECO:0000256" key="1">
    <source>
        <dbReference type="SAM" id="Phobius"/>
    </source>
</evidence>
<evidence type="ECO:0000313" key="2">
    <source>
        <dbReference type="EMBL" id="EMI26206.1"/>
    </source>
</evidence>
<protein>
    <submittedName>
        <fullName evidence="2">Membrane protein</fullName>
    </submittedName>
</protein>
<feature type="transmembrane region" description="Helical" evidence="1">
    <location>
        <begin position="49"/>
        <end position="71"/>
    </location>
</feature>
<gene>
    <name evidence="2" type="ORF">RESH_03242</name>
</gene>
<dbReference type="Proteomes" id="UP000011996">
    <property type="component" value="Unassembled WGS sequence"/>
</dbReference>